<dbReference type="InterPro" id="IPR004181">
    <property type="entry name" value="Znf_MIZ"/>
</dbReference>
<dbReference type="GO" id="GO:0000785">
    <property type="term" value="C:chromatin"/>
    <property type="evidence" value="ECO:0007669"/>
    <property type="project" value="TreeGrafter"/>
</dbReference>
<evidence type="ECO:0000313" key="8">
    <source>
        <dbReference type="Proteomes" id="UP000244811"/>
    </source>
</evidence>
<keyword evidence="1" id="KW-0479">Metal-binding</keyword>
<organism evidence="7 8">
    <name type="scientific">Theileria orientalis</name>
    <dbReference type="NCBI Taxonomy" id="68886"/>
    <lineage>
        <taxon>Eukaryota</taxon>
        <taxon>Sar</taxon>
        <taxon>Alveolata</taxon>
        <taxon>Apicomplexa</taxon>
        <taxon>Aconoidasida</taxon>
        <taxon>Piroplasmida</taxon>
        <taxon>Theileriidae</taxon>
        <taxon>Theileria</taxon>
    </lineage>
</organism>
<feature type="region of interest" description="Disordered" evidence="5">
    <location>
        <begin position="388"/>
        <end position="459"/>
    </location>
</feature>
<accession>A0A976QTK0</accession>
<proteinExistence type="predicted"/>
<dbReference type="GO" id="GO:0008270">
    <property type="term" value="F:zinc ion binding"/>
    <property type="evidence" value="ECO:0007669"/>
    <property type="project" value="UniProtKB-KW"/>
</dbReference>
<evidence type="ECO:0000256" key="4">
    <source>
        <dbReference type="PROSITE-ProRule" id="PRU00452"/>
    </source>
</evidence>
<keyword evidence="3" id="KW-0862">Zinc</keyword>
<dbReference type="InterPro" id="IPR011011">
    <property type="entry name" value="Znf_FYVE_PHD"/>
</dbReference>
<evidence type="ECO:0000256" key="2">
    <source>
        <dbReference type="ARBA" id="ARBA00022771"/>
    </source>
</evidence>
<dbReference type="InterPro" id="IPR013083">
    <property type="entry name" value="Znf_RING/FYVE/PHD"/>
</dbReference>
<dbReference type="EMBL" id="CP056071">
    <property type="protein sequence ID" value="UKK02214.1"/>
    <property type="molecule type" value="Genomic_DNA"/>
</dbReference>
<keyword evidence="2 4" id="KW-0863">Zinc-finger</keyword>
<evidence type="ECO:0000256" key="1">
    <source>
        <dbReference type="ARBA" id="ARBA00022723"/>
    </source>
</evidence>
<dbReference type="SUPFAM" id="SSF57903">
    <property type="entry name" value="FYVE/PHD zinc finger"/>
    <property type="match status" value="1"/>
</dbReference>
<dbReference type="CDD" id="cd16650">
    <property type="entry name" value="SP-RING_PIAS-like"/>
    <property type="match status" value="1"/>
</dbReference>
<evidence type="ECO:0000313" key="7">
    <source>
        <dbReference type="EMBL" id="UKK02214.1"/>
    </source>
</evidence>
<dbReference type="PANTHER" id="PTHR10782">
    <property type="entry name" value="ZINC FINGER MIZ DOMAIN-CONTAINING PROTEIN"/>
    <property type="match status" value="1"/>
</dbReference>
<name>A0A976QTK0_THEOR</name>
<dbReference type="Proteomes" id="UP000244811">
    <property type="component" value="Chromosome 2"/>
</dbReference>
<evidence type="ECO:0000256" key="5">
    <source>
        <dbReference type="SAM" id="MobiDB-lite"/>
    </source>
</evidence>
<sequence length="529" mass="60285">MVRKSSQAPVVNEFYYCVCAGSFVVKDPDSRPLVCKTCGKSSHRECARFSGNDEDFECFLCKVHTLDPFNAVEDFLWYDCIGNTSSYFVVDADNLRKWRSNNKDVYMACIPLNKERLQHEWPKTFQLKINNDIVHIVKEPSWEHKRRDNPIKITHAMRTGENLVNISSTTYNDNEPLFLLIMFLSKQVSVDAILNNVKKNQCVPYDDARSRVHSILNAEIGDDEIVCMDNTHKLDFSCPVTLDKIEVPTRGRFCRHIQCYDLSGYLKVMERTSAFNMRWRCPECQLIVKPHDLVVDTFVEKLMKELPNANTIELDKELNYRIIVDSNDVKAATLPQSEDELRERAAEAATEYNLSEDEAAIKASEAVIELVESDDHHCEVICISDDEASVRPPTPRKNGRLRKPSASTPTKPRKVKSKSSWAQEVKEPKPRSRGSAPPSERVSESESGTETKKRRRKLRKPLEATQNFCSVIADSALADCVNTFNQRNLNAFSKATPSYDAFILNPPLMNDQSEHLVNSIFDGFGNEPM</sequence>
<reference evidence="7" key="1">
    <citation type="submission" date="2022-07" db="EMBL/GenBank/DDBJ databases">
        <title>Evaluation of T. orientalis genome assembly methods using nanopore sequencing and analysis of variation between genomes.</title>
        <authorList>
            <person name="Yam J."/>
            <person name="Micallef M.L."/>
            <person name="Liu M."/>
            <person name="Djordjevic S.P."/>
            <person name="Bogema D.R."/>
            <person name="Jenkins C."/>
        </authorList>
    </citation>
    <scope>NUCLEOTIDE SEQUENCE</scope>
    <source>
        <strain evidence="7">Goon Nure</strain>
    </source>
</reference>
<evidence type="ECO:0000259" key="6">
    <source>
        <dbReference type="PROSITE" id="PS51044"/>
    </source>
</evidence>
<dbReference type="PROSITE" id="PS51044">
    <property type="entry name" value="ZF_SP_RING"/>
    <property type="match status" value="1"/>
</dbReference>
<dbReference type="Gene3D" id="3.30.40.10">
    <property type="entry name" value="Zinc/RING finger domain, C3HC4 (zinc finger)"/>
    <property type="match status" value="1"/>
</dbReference>
<dbReference type="AlphaFoldDB" id="A0A976QTK0"/>
<evidence type="ECO:0000256" key="3">
    <source>
        <dbReference type="ARBA" id="ARBA00022833"/>
    </source>
</evidence>
<dbReference type="PANTHER" id="PTHR10782:SF4">
    <property type="entry name" value="TONALLI, ISOFORM E"/>
    <property type="match status" value="1"/>
</dbReference>
<feature type="domain" description="SP-RING-type" evidence="6">
    <location>
        <begin position="221"/>
        <end position="312"/>
    </location>
</feature>
<dbReference type="GO" id="GO:0016925">
    <property type="term" value="P:protein sumoylation"/>
    <property type="evidence" value="ECO:0007669"/>
    <property type="project" value="TreeGrafter"/>
</dbReference>
<dbReference type="Pfam" id="PF02891">
    <property type="entry name" value="zf-MIZ"/>
    <property type="match status" value="1"/>
</dbReference>
<protein>
    <recommendedName>
        <fullName evidence="6">SP-RING-type domain-containing protein</fullName>
    </recommendedName>
</protein>
<dbReference type="GO" id="GO:0061665">
    <property type="term" value="F:SUMO ligase activity"/>
    <property type="evidence" value="ECO:0007669"/>
    <property type="project" value="TreeGrafter"/>
</dbReference>
<gene>
    <name evidence="7" type="ORF">MACK_001569</name>
</gene>